<sequence length="421" mass="46542">MGAVLGICAGAGCLAQLACCFGSAACGLCCGLTCKSSTSSRLMYALMLLLGTLTAFVMLSPGVEKKLREIDRFCEKGTGQKCSRIVGYEAVYRVCFAMVCFFFLFMIFMFNVKSSKDFRSKIQNGFWFFKYAILIGIIVGMFYIPYGTGSFDSAMMYMGMIGAFLFILIQLILIIDFAHGWADRWVNNYQETGSRSWFAALLTVTGVFYTISLACVTMFYIYYTKADDCSLHKAFISINLILCVIASILSVTPKIQEANNNSGLLQASFLTMYVMYLTWSAMSSNPGESNDKHCNPGLFGLLSPSMNVTTTTTPSPISSSAPISADSIVGMFIWLACILYSSIRSASGFDKLSGNNQSILLNDKTDESNTESAKETTAINIEQQNVYDNEEEGVVYNYSFFHAMFMLASFYVMMSLTNWIS</sequence>
<dbReference type="GO" id="GO:0016020">
    <property type="term" value="C:membrane"/>
    <property type="evidence" value="ECO:0007669"/>
    <property type="project" value="UniProtKB-SubCell"/>
</dbReference>
<feature type="transmembrane region" description="Helical" evidence="6">
    <location>
        <begin position="124"/>
        <end position="144"/>
    </location>
</feature>
<accession>A0A915I269</accession>
<feature type="transmembrane region" description="Helical" evidence="6">
    <location>
        <begin position="264"/>
        <end position="282"/>
    </location>
</feature>
<name>A0A915I269_ROMCU</name>
<comment type="subcellular location">
    <subcellularLocation>
        <location evidence="1">Membrane</location>
        <topology evidence="1">Multi-pass membrane protein</topology>
    </subcellularLocation>
</comment>
<dbReference type="WBParaSite" id="nRc.2.0.1.t08233-RA">
    <property type="protein sequence ID" value="nRc.2.0.1.t08233-RA"/>
    <property type="gene ID" value="nRc.2.0.1.g08233"/>
</dbReference>
<dbReference type="Pfam" id="PF03348">
    <property type="entry name" value="Serinc"/>
    <property type="match status" value="1"/>
</dbReference>
<proteinExistence type="inferred from homology"/>
<reference evidence="8" key="1">
    <citation type="submission" date="2022-11" db="UniProtKB">
        <authorList>
            <consortium name="WormBaseParasite"/>
        </authorList>
    </citation>
    <scope>IDENTIFICATION</scope>
</reference>
<evidence type="ECO:0000256" key="5">
    <source>
        <dbReference type="ARBA" id="ARBA00023136"/>
    </source>
</evidence>
<evidence type="ECO:0000256" key="1">
    <source>
        <dbReference type="ARBA" id="ARBA00004141"/>
    </source>
</evidence>
<organism evidence="7 8">
    <name type="scientific">Romanomermis culicivorax</name>
    <name type="common">Nematode worm</name>
    <dbReference type="NCBI Taxonomy" id="13658"/>
    <lineage>
        <taxon>Eukaryota</taxon>
        <taxon>Metazoa</taxon>
        <taxon>Ecdysozoa</taxon>
        <taxon>Nematoda</taxon>
        <taxon>Enoplea</taxon>
        <taxon>Dorylaimia</taxon>
        <taxon>Mermithida</taxon>
        <taxon>Mermithoidea</taxon>
        <taxon>Mermithidae</taxon>
        <taxon>Romanomermis</taxon>
    </lineage>
</organism>
<evidence type="ECO:0000256" key="4">
    <source>
        <dbReference type="ARBA" id="ARBA00022989"/>
    </source>
</evidence>
<feature type="transmembrane region" description="Helical" evidence="6">
    <location>
        <begin position="234"/>
        <end position="252"/>
    </location>
</feature>
<keyword evidence="3 6" id="KW-0812">Transmembrane</keyword>
<keyword evidence="4 6" id="KW-1133">Transmembrane helix</keyword>
<feature type="transmembrane region" description="Helical" evidence="6">
    <location>
        <begin position="42"/>
        <end position="63"/>
    </location>
</feature>
<evidence type="ECO:0000256" key="3">
    <source>
        <dbReference type="ARBA" id="ARBA00022692"/>
    </source>
</evidence>
<keyword evidence="7" id="KW-1185">Reference proteome</keyword>
<dbReference type="OMA" id="ECCESEK"/>
<evidence type="ECO:0000256" key="6">
    <source>
        <dbReference type="SAM" id="Phobius"/>
    </source>
</evidence>
<evidence type="ECO:0000313" key="8">
    <source>
        <dbReference type="WBParaSite" id="nRc.2.0.1.t08233-RA"/>
    </source>
</evidence>
<feature type="transmembrane region" description="Helical" evidence="6">
    <location>
        <begin position="197"/>
        <end position="222"/>
    </location>
</feature>
<feature type="transmembrane region" description="Helical" evidence="6">
    <location>
        <begin position="323"/>
        <end position="343"/>
    </location>
</feature>
<feature type="transmembrane region" description="Helical" evidence="6">
    <location>
        <begin position="400"/>
        <end position="420"/>
    </location>
</feature>
<dbReference type="PANTHER" id="PTHR10383:SF9">
    <property type="entry name" value="SERINE INCORPORATOR, ISOFORM F"/>
    <property type="match status" value="1"/>
</dbReference>
<feature type="transmembrane region" description="Helical" evidence="6">
    <location>
        <begin position="90"/>
        <end position="112"/>
    </location>
</feature>
<keyword evidence="5 6" id="KW-0472">Membrane</keyword>
<comment type="similarity">
    <text evidence="2">Belongs to the TDE1 family.</text>
</comment>
<feature type="transmembrane region" description="Helical" evidence="6">
    <location>
        <begin position="156"/>
        <end position="177"/>
    </location>
</feature>
<evidence type="ECO:0000313" key="7">
    <source>
        <dbReference type="Proteomes" id="UP000887565"/>
    </source>
</evidence>
<dbReference type="Proteomes" id="UP000887565">
    <property type="component" value="Unplaced"/>
</dbReference>
<protein>
    <submittedName>
        <fullName evidence="8">Serine incorporator</fullName>
    </submittedName>
</protein>
<dbReference type="AlphaFoldDB" id="A0A915I269"/>
<evidence type="ECO:0000256" key="2">
    <source>
        <dbReference type="ARBA" id="ARBA00006665"/>
    </source>
</evidence>
<dbReference type="PANTHER" id="PTHR10383">
    <property type="entry name" value="SERINE INCORPORATOR"/>
    <property type="match status" value="1"/>
</dbReference>
<dbReference type="InterPro" id="IPR005016">
    <property type="entry name" value="TDE1/TMS"/>
</dbReference>